<accession>A0A7Y9ZGH2</accession>
<evidence type="ECO:0000256" key="1">
    <source>
        <dbReference type="SAM" id="MobiDB-lite"/>
    </source>
</evidence>
<feature type="region of interest" description="Disordered" evidence="1">
    <location>
        <begin position="217"/>
        <end position="243"/>
    </location>
</feature>
<evidence type="ECO:0000256" key="2">
    <source>
        <dbReference type="SAM" id="Phobius"/>
    </source>
</evidence>
<evidence type="ECO:0000313" key="3">
    <source>
        <dbReference type="EMBL" id="NYI43540.1"/>
    </source>
</evidence>
<organism evidence="3 4">
    <name type="scientific">Nocardioides aromaticivorans</name>
    <dbReference type="NCBI Taxonomy" id="200618"/>
    <lineage>
        <taxon>Bacteria</taxon>
        <taxon>Bacillati</taxon>
        <taxon>Actinomycetota</taxon>
        <taxon>Actinomycetes</taxon>
        <taxon>Propionibacteriales</taxon>
        <taxon>Nocardioidaceae</taxon>
        <taxon>Nocardioides</taxon>
    </lineage>
</organism>
<feature type="transmembrane region" description="Helical" evidence="2">
    <location>
        <begin position="81"/>
        <end position="106"/>
    </location>
</feature>
<keyword evidence="2" id="KW-1133">Transmembrane helix</keyword>
<dbReference type="Proteomes" id="UP000562045">
    <property type="component" value="Unassembled WGS sequence"/>
</dbReference>
<keyword evidence="2" id="KW-0472">Membrane</keyword>
<feature type="region of interest" description="Disordered" evidence="1">
    <location>
        <begin position="1"/>
        <end position="21"/>
    </location>
</feature>
<feature type="compositionally biased region" description="Basic and acidic residues" evidence="1">
    <location>
        <begin position="221"/>
        <end position="243"/>
    </location>
</feature>
<proteinExistence type="predicted"/>
<dbReference type="EMBL" id="JACBZM010000001">
    <property type="protein sequence ID" value="NYI43540.1"/>
    <property type="molecule type" value="Genomic_DNA"/>
</dbReference>
<dbReference type="AlphaFoldDB" id="A0A7Y9ZGH2"/>
<name>A0A7Y9ZGH2_9ACTN</name>
<keyword evidence="2" id="KW-0812">Transmembrane</keyword>
<protein>
    <recommendedName>
        <fullName evidence="5">Septum formation-related domain-containing protein</fullName>
    </recommendedName>
</protein>
<reference evidence="3 4" key="1">
    <citation type="submission" date="2020-07" db="EMBL/GenBank/DDBJ databases">
        <title>Sequencing the genomes of 1000 actinobacteria strains.</title>
        <authorList>
            <person name="Klenk H.-P."/>
        </authorList>
    </citation>
    <scope>NUCLEOTIDE SEQUENCE [LARGE SCALE GENOMIC DNA]</scope>
    <source>
        <strain evidence="3 4">DSM 15131</strain>
    </source>
</reference>
<gene>
    <name evidence="3" type="ORF">BJ993_000620</name>
</gene>
<sequence>MNDPFGSDGGPPPDPFDPYQRPLADSFRTDPYLIQGGPALDGIAVASFVCSLTCCAAPVGIGLGIAGIVRTRDGRRGGRWMAVAGLVLGVLLTLGLAAGATGLVLLGTSTYFFDDARAGDCVDIDEQDDWLDISPADCDEPHDAEVVYAGRFTAELRTSYIEDIGFCHPLAKSAGYDGLVAGGAHRIDPIVESDDVEAPEIGDYFVCVAEAADGDQLTEPLPRHEPSGGGHPGRDETDSDRETISSLDLRRGDCFDEPELDEDDLVNTVTRVPCNARHDYQVVGNVVLPKGRYPGEKALDARSDKCLDLFRDFLDIAYDDSRFELDYYSPTAQSWRKDDDRAITCLAVHPRGRKLTRDLEGIAR</sequence>
<evidence type="ECO:0000313" key="4">
    <source>
        <dbReference type="Proteomes" id="UP000562045"/>
    </source>
</evidence>
<comment type="caution">
    <text evidence="3">The sequence shown here is derived from an EMBL/GenBank/DDBJ whole genome shotgun (WGS) entry which is preliminary data.</text>
</comment>
<evidence type="ECO:0008006" key="5">
    <source>
        <dbReference type="Google" id="ProtNLM"/>
    </source>
</evidence>
<feature type="transmembrane region" description="Helical" evidence="2">
    <location>
        <begin position="43"/>
        <end position="69"/>
    </location>
</feature>
<dbReference type="RefSeq" id="WP_179647693.1">
    <property type="nucleotide sequence ID" value="NZ_JACBZM010000001.1"/>
</dbReference>